<evidence type="ECO:0000313" key="1">
    <source>
        <dbReference type="EMBL" id="PNU03012.1"/>
    </source>
</evidence>
<keyword evidence="2" id="KW-1185">Reference proteome</keyword>
<dbReference type="AntiFam" id="ANF00102">
    <property type="entry name" value="Shadow ORF (opposite aat)"/>
</dbReference>
<proteinExistence type="predicted"/>
<accession>A0A2K2FW64</accession>
<organism evidence="1 2">
    <name type="scientific">Novosphingobium guangzhouense</name>
    <dbReference type="NCBI Taxonomy" id="1850347"/>
    <lineage>
        <taxon>Bacteria</taxon>
        <taxon>Pseudomonadati</taxon>
        <taxon>Pseudomonadota</taxon>
        <taxon>Alphaproteobacteria</taxon>
        <taxon>Sphingomonadales</taxon>
        <taxon>Sphingomonadaceae</taxon>
        <taxon>Novosphingobium</taxon>
    </lineage>
</organism>
<sequence>MRVAKEVQVFVTGLDAVADPAAAVILVVARPARGRAFVHDPRECAVAGHFESAAFQRAGEGGGYPQPVQRQDRAQARFDPENFRIIARIRHRKDSAAVGEHEKFGLDERV</sequence>
<reference evidence="1 2" key="1">
    <citation type="submission" date="2016-05" db="EMBL/GenBank/DDBJ databases">
        <title>Complete genome sequence of Novosphingobium guangzhouense SA925(T).</title>
        <authorList>
            <person name="Sha S."/>
        </authorList>
    </citation>
    <scope>NUCLEOTIDE SEQUENCE [LARGE SCALE GENOMIC DNA]</scope>
    <source>
        <strain evidence="1 2">SA925</strain>
    </source>
</reference>
<evidence type="ECO:0000313" key="2">
    <source>
        <dbReference type="Proteomes" id="UP000236327"/>
    </source>
</evidence>
<gene>
    <name evidence="1" type="ORF">A8V01_08195</name>
</gene>
<dbReference type="AlphaFoldDB" id="A0A2K2FW64"/>
<name>A0A2K2FW64_9SPHN</name>
<protein>
    <submittedName>
        <fullName evidence="1">Uncharacterized protein</fullName>
    </submittedName>
</protein>
<dbReference type="Proteomes" id="UP000236327">
    <property type="component" value="Unassembled WGS sequence"/>
</dbReference>
<comment type="caution">
    <text evidence="1">The sequence shown here is derived from an EMBL/GenBank/DDBJ whole genome shotgun (WGS) entry which is preliminary data.</text>
</comment>
<dbReference type="EMBL" id="LYMM01000062">
    <property type="protein sequence ID" value="PNU03012.1"/>
    <property type="molecule type" value="Genomic_DNA"/>
</dbReference>